<keyword evidence="2" id="KW-0472">Membrane</keyword>
<keyword evidence="4" id="KW-1185">Reference proteome</keyword>
<evidence type="ECO:0000256" key="2">
    <source>
        <dbReference type="SAM" id="Phobius"/>
    </source>
</evidence>
<organism evidence="3 4">
    <name type="scientific">Deinococcus rubellus</name>
    <dbReference type="NCBI Taxonomy" id="1889240"/>
    <lineage>
        <taxon>Bacteria</taxon>
        <taxon>Thermotogati</taxon>
        <taxon>Deinococcota</taxon>
        <taxon>Deinococci</taxon>
        <taxon>Deinococcales</taxon>
        <taxon>Deinococcaceae</taxon>
        <taxon>Deinococcus</taxon>
    </lineage>
</organism>
<accession>A0ABY5YFV9</accession>
<feature type="region of interest" description="Disordered" evidence="1">
    <location>
        <begin position="485"/>
        <end position="504"/>
    </location>
</feature>
<protein>
    <recommendedName>
        <fullName evidence="5">PEGA domain-containing protein</fullName>
    </recommendedName>
</protein>
<dbReference type="SUPFAM" id="SSF56112">
    <property type="entry name" value="Protein kinase-like (PK-like)"/>
    <property type="match status" value="1"/>
</dbReference>
<feature type="compositionally biased region" description="Low complexity" evidence="1">
    <location>
        <begin position="440"/>
        <end position="449"/>
    </location>
</feature>
<dbReference type="RefSeq" id="WP_260559567.1">
    <property type="nucleotide sequence ID" value="NZ_BAABEC010000061.1"/>
</dbReference>
<evidence type="ECO:0000313" key="3">
    <source>
        <dbReference type="EMBL" id="UWX63277.1"/>
    </source>
</evidence>
<evidence type="ECO:0000256" key="1">
    <source>
        <dbReference type="SAM" id="MobiDB-lite"/>
    </source>
</evidence>
<reference evidence="3" key="1">
    <citation type="submission" date="2022-09" db="EMBL/GenBank/DDBJ databases">
        <title>genome sequence of Deinococcus rubellus.</title>
        <authorList>
            <person name="Srinivasan S."/>
        </authorList>
    </citation>
    <scope>NUCLEOTIDE SEQUENCE</scope>
    <source>
        <strain evidence="3">Ant6</strain>
    </source>
</reference>
<keyword evidence="2" id="KW-0812">Transmembrane</keyword>
<gene>
    <name evidence="3" type="ORF">N0D28_11015</name>
</gene>
<sequence>MKTVGPFVAARSLDTGFSGAAQPVKVLHALDRLTGLPALVYLLPQAAALPELPETPSLLPYIEAGIQGEQAYVACELPPHAGLASDPLQTALGGLRALNALHEAGLVHGGVGPHQLWEWDGEVRLAGAALPWGEAQGALAAPEGGVSPAADLYALGVTLLRMGPLPAGLSDLLSPYPAQRPSARDALARFNAGPPLPTPPAPLMVQAPLHPREVRSAPPPEAPLPLIADPEQRIAPLPSSLLPPALGAAELLPDDQAAADSAGLPVFDWGEVEAGEPPQTVEAGAVPTVQVALTQSDAPSPVPAQPDATESEMLDFLAAFPTDDAQAVSVEAELVAPSADELPAPGGEPAGQLLASADPTPGPVLSVPSPVAQPAEPETQELQSGEVQVDKATGEETQVLVFSSAVPESVITAGEAAQVRPDPSGSETARPDVQPPSTPAPEAAPSASSRQLKSVKIGWSQDGAWQVKKGSEDVAAVGAHTPSPADGLLPLARPTTRVPSSPHRPSANRFNPLWLLVLVLAAVLVMLLAQRAFRSSGPALSAAACCTVTAQLVGSSGQSLSAPVKVSVVSAPAASRLKVGALIGQAPGPLALDTPGNYALNVVGDGYAAQTVNVTVPTAQPLVIKLK</sequence>
<evidence type="ECO:0000313" key="4">
    <source>
        <dbReference type="Proteomes" id="UP001060261"/>
    </source>
</evidence>
<dbReference type="EMBL" id="CP104213">
    <property type="protein sequence ID" value="UWX63277.1"/>
    <property type="molecule type" value="Genomic_DNA"/>
</dbReference>
<keyword evidence="2" id="KW-1133">Transmembrane helix</keyword>
<dbReference type="Proteomes" id="UP001060261">
    <property type="component" value="Chromosome"/>
</dbReference>
<dbReference type="InterPro" id="IPR011009">
    <property type="entry name" value="Kinase-like_dom_sf"/>
</dbReference>
<proteinExistence type="predicted"/>
<name>A0ABY5YFV9_9DEIO</name>
<dbReference type="Gene3D" id="1.10.510.10">
    <property type="entry name" value="Transferase(Phosphotransferase) domain 1"/>
    <property type="match status" value="1"/>
</dbReference>
<evidence type="ECO:0008006" key="5">
    <source>
        <dbReference type="Google" id="ProtNLM"/>
    </source>
</evidence>
<feature type="region of interest" description="Disordered" evidence="1">
    <location>
        <begin position="339"/>
        <end position="389"/>
    </location>
</feature>
<feature type="region of interest" description="Disordered" evidence="1">
    <location>
        <begin position="416"/>
        <end position="453"/>
    </location>
</feature>
<feature type="transmembrane region" description="Helical" evidence="2">
    <location>
        <begin position="512"/>
        <end position="529"/>
    </location>
</feature>